<accession>A0A8S5U2W7</accession>
<reference evidence="1" key="1">
    <citation type="journal article" date="2021" name="Proc. Natl. Acad. Sci. U.S.A.">
        <title>A Catalog of Tens of Thousands of Viruses from Human Metagenomes Reveals Hidden Associations with Chronic Diseases.</title>
        <authorList>
            <person name="Tisza M.J."/>
            <person name="Buck C.B."/>
        </authorList>
    </citation>
    <scope>NUCLEOTIDE SEQUENCE</scope>
    <source>
        <strain evidence="1">CtcRb7</strain>
    </source>
</reference>
<organism evidence="1">
    <name type="scientific">Siphoviridae sp. ctcRb7</name>
    <dbReference type="NCBI Taxonomy" id="2825572"/>
    <lineage>
        <taxon>Viruses</taxon>
        <taxon>Duplodnaviria</taxon>
        <taxon>Heunggongvirae</taxon>
        <taxon>Uroviricota</taxon>
        <taxon>Caudoviricetes</taxon>
    </lineage>
</organism>
<dbReference type="EMBL" id="BK015996">
    <property type="protein sequence ID" value="DAF88817.1"/>
    <property type="molecule type" value="Genomic_DNA"/>
</dbReference>
<evidence type="ECO:0000313" key="1">
    <source>
        <dbReference type="EMBL" id="DAF88817.1"/>
    </source>
</evidence>
<proteinExistence type="predicted"/>
<sequence length="61" mass="7020">MRIHVDASACTFLPMCECGWRGLPAASHERALTQVSEHERQAHPGDRHARRALSAYRWRHV</sequence>
<protein>
    <submittedName>
        <fullName evidence="1">Uncharacterized protein</fullName>
    </submittedName>
</protein>
<name>A0A8S5U2W7_9CAUD</name>